<dbReference type="FunFam" id="3.30.730.10:FF:000001">
    <property type="entry name" value="Ethylene-responsive transcription factor 2"/>
    <property type="match status" value="1"/>
</dbReference>
<dbReference type="GO" id="GO:0009873">
    <property type="term" value="P:ethylene-activated signaling pathway"/>
    <property type="evidence" value="ECO:0007669"/>
    <property type="project" value="UniProtKB-KW"/>
</dbReference>
<accession>A0AAN7LHC5</accession>
<keyword evidence="3" id="KW-0805">Transcription regulation</keyword>
<dbReference type="SUPFAM" id="SSF54171">
    <property type="entry name" value="DNA-binding domain"/>
    <property type="match status" value="1"/>
</dbReference>
<dbReference type="SMART" id="SM00380">
    <property type="entry name" value="AP2"/>
    <property type="match status" value="1"/>
</dbReference>
<evidence type="ECO:0000256" key="9">
    <source>
        <dbReference type="SAM" id="MobiDB-lite"/>
    </source>
</evidence>
<keyword evidence="5" id="KW-0010">Activator</keyword>
<evidence type="ECO:0000313" key="12">
    <source>
        <dbReference type="Proteomes" id="UP001346149"/>
    </source>
</evidence>
<dbReference type="PROSITE" id="PS51032">
    <property type="entry name" value="AP2_ERF"/>
    <property type="match status" value="1"/>
</dbReference>
<dbReference type="GO" id="GO:0003700">
    <property type="term" value="F:DNA-binding transcription factor activity"/>
    <property type="evidence" value="ECO:0007669"/>
    <property type="project" value="InterPro"/>
</dbReference>
<keyword evidence="12" id="KW-1185">Reference proteome</keyword>
<feature type="region of interest" description="Disordered" evidence="9">
    <location>
        <begin position="124"/>
        <end position="146"/>
    </location>
</feature>
<comment type="caution">
    <text evidence="11">The sequence shown here is derived from an EMBL/GenBank/DDBJ whole genome shotgun (WGS) entry which is preliminary data.</text>
</comment>
<protein>
    <recommendedName>
        <fullName evidence="10">AP2/ERF domain-containing protein</fullName>
    </recommendedName>
</protein>
<dbReference type="InterPro" id="IPR050913">
    <property type="entry name" value="AP2/ERF_ERF"/>
</dbReference>
<sequence length="272" mass="30289">MQLKQLAQLRGPASDTDHLQIISLRQFLALTLADYYRSPSCSRSRYPFQLMACSPQSINPATTTTKMTVTTLSSALTEISSSKAQKRSLSCQFESESTVSTEDSGNSSSDAAKRPAVRVVRISFTDRDATDSSSDEDREERAAEAGYRRRKVKRYVNEIRIEPAKQTRSRSPPPPVAKKTAGGGDVGGEGSKRYRGVRRRPWGRWVAEIRDGRLRQWLGTFDTAEEAAMVYDRAALRLRGPDAPTNFGKQECGLTSHAVIPFKKNKLYRCCA</sequence>
<dbReference type="PRINTS" id="PR00367">
    <property type="entry name" value="ETHRSPELEMNT"/>
</dbReference>
<evidence type="ECO:0000256" key="6">
    <source>
        <dbReference type="ARBA" id="ARBA00023163"/>
    </source>
</evidence>
<keyword evidence="2" id="KW-0936">Ethylene signaling pathway</keyword>
<gene>
    <name evidence="11" type="ORF">SAY86_010565</name>
</gene>
<dbReference type="Pfam" id="PF00847">
    <property type="entry name" value="AP2"/>
    <property type="match status" value="1"/>
</dbReference>
<dbReference type="Proteomes" id="UP001346149">
    <property type="component" value="Unassembled WGS sequence"/>
</dbReference>
<keyword evidence="6" id="KW-0804">Transcription</keyword>
<dbReference type="EMBL" id="JAXQNO010000012">
    <property type="protein sequence ID" value="KAK4786732.1"/>
    <property type="molecule type" value="Genomic_DNA"/>
</dbReference>
<dbReference type="AlphaFoldDB" id="A0AAN7LHC5"/>
<dbReference type="GO" id="GO:0005634">
    <property type="term" value="C:nucleus"/>
    <property type="evidence" value="ECO:0007669"/>
    <property type="project" value="UniProtKB-SubCell"/>
</dbReference>
<evidence type="ECO:0000313" key="11">
    <source>
        <dbReference type="EMBL" id="KAK4786732.1"/>
    </source>
</evidence>
<dbReference type="CDD" id="cd00018">
    <property type="entry name" value="AP2"/>
    <property type="match status" value="1"/>
</dbReference>
<evidence type="ECO:0000256" key="3">
    <source>
        <dbReference type="ARBA" id="ARBA00023015"/>
    </source>
</evidence>
<evidence type="ECO:0000256" key="4">
    <source>
        <dbReference type="ARBA" id="ARBA00023125"/>
    </source>
</evidence>
<evidence type="ECO:0000256" key="7">
    <source>
        <dbReference type="ARBA" id="ARBA00023242"/>
    </source>
</evidence>
<evidence type="ECO:0000256" key="2">
    <source>
        <dbReference type="ARBA" id="ARBA00022745"/>
    </source>
</evidence>
<feature type="region of interest" description="Disordered" evidence="9">
    <location>
        <begin position="158"/>
        <end position="194"/>
    </location>
</feature>
<keyword evidence="4" id="KW-0238">DNA-binding</keyword>
<keyword evidence="7" id="KW-0539">Nucleus</keyword>
<dbReference type="PANTHER" id="PTHR31194:SF225">
    <property type="entry name" value="AP2 DOMAIN CLASS TRANSCRIPTION FACTOR"/>
    <property type="match status" value="1"/>
</dbReference>
<reference evidence="11 12" key="1">
    <citation type="journal article" date="2023" name="Hortic Res">
        <title>Pangenome of water caltrop reveals structural variations and asymmetric subgenome divergence after allopolyploidization.</title>
        <authorList>
            <person name="Zhang X."/>
            <person name="Chen Y."/>
            <person name="Wang L."/>
            <person name="Yuan Y."/>
            <person name="Fang M."/>
            <person name="Shi L."/>
            <person name="Lu R."/>
            <person name="Comes H.P."/>
            <person name="Ma Y."/>
            <person name="Chen Y."/>
            <person name="Huang G."/>
            <person name="Zhou Y."/>
            <person name="Zheng Z."/>
            <person name="Qiu Y."/>
        </authorList>
    </citation>
    <scope>NUCLEOTIDE SEQUENCE [LARGE SCALE GENOMIC DNA]</scope>
    <source>
        <strain evidence="11">F231</strain>
    </source>
</reference>
<dbReference type="Gene3D" id="3.30.730.10">
    <property type="entry name" value="AP2/ERF domain"/>
    <property type="match status" value="1"/>
</dbReference>
<organism evidence="11 12">
    <name type="scientific">Trapa natans</name>
    <name type="common">Water chestnut</name>
    <dbReference type="NCBI Taxonomy" id="22666"/>
    <lineage>
        <taxon>Eukaryota</taxon>
        <taxon>Viridiplantae</taxon>
        <taxon>Streptophyta</taxon>
        <taxon>Embryophyta</taxon>
        <taxon>Tracheophyta</taxon>
        <taxon>Spermatophyta</taxon>
        <taxon>Magnoliopsida</taxon>
        <taxon>eudicotyledons</taxon>
        <taxon>Gunneridae</taxon>
        <taxon>Pentapetalae</taxon>
        <taxon>rosids</taxon>
        <taxon>malvids</taxon>
        <taxon>Myrtales</taxon>
        <taxon>Lythraceae</taxon>
        <taxon>Trapa</taxon>
    </lineage>
</organism>
<evidence type="ECO:0000256" key="1">
    <source>
        <dbReference type="ARBA" id="ARBA00004123"/>
    </source>
</evidence>
<dbReference type="InterPro" id="IPR001471">
    <property type="entry name" value="AP2/ERF_dom"/>
</dbReference>
<evidence type="ECO:0000259" key="10">
    <source>
        <dbReference type="PROSITE" id="PS51032"/>
    </source>
</evidence>
<proteinExistence type="inferred from homology"/>
<dbReference type="GO" id="GO:0003677">
    <property type="term" value="F:DNA binding"/>
    <property type="evidence" value="ECO:0007669"/>
    <property type="project" value="UniProtKB-KW"/>
</dbReference>
<comment type="subcellular location">
    <subcellularLocation>
        <location evidence="1">Nucleus</location>
    </subcellularLocation>
</comment>
<dbReference type="InterPro" id="IPR016177">
    <property type="entry name" value="DNA-bd_dom_sf"/>
</dbReference>
<evidence type="ECO:0000256" key="8">
    <source>
        <dbReference type="ARBA" id="ARBA00024343"/>
    </source>
</evidence>
<dbReference type="InterPro" id="IPR036955">
    <property type="entry name" value="AP2/ERF_dom_sf"/>
</dbReference>
<dbReference type="PANTHER" id="PTHR31194">
    <property type="entry name" value="SHN SHINE , DNA BINDING / TRANSCRIPTION FACTOR"/>
    <property type="match status" value="1"/>
</dbReference>
<evidence type="ECO:0000256" key="5">
    <source>
        <dbReference type="ARBA" id="ARBA00023159"/>
    </source>
</evidence>
<comment type="similarity">
    <text evidence="8">Belongs to the AP2/ERF transcription factor family. ERF subfamily.</text>
</comment>
<feature type="domain" description="AP2/ERF" evidence="10">
    <location>
        <begin position="193"/>
        <end position="248"/>
    </location>
</feature>
<name>A0AAN7LHC5_TRANT</name>